<dbReference type="OrthoDB" id="138803at2"/>
<evidence type="ECO:0000313" key="2">
    <source>
        <dbReference type="Proteomes" id="UP000005808"/>
    </source>
</evidence>
<dbReference type="AlphaFoldDB" id="H1SI94"/>
<dbReference type="Proteomes" id="UP000005808">
    <property type="component" value="Unassembled WGS sequence"/>
</dbReference>
<dbReference type="Pfam" id="PF11855">
    <property type="entry name" value="DUF3375"/>
    <property type="match status" value="1"/>
</dbReference>
<dbReference type="InterPro" id="IPR021804">
    <property type="entry name" value="DUF3375"/>
</dbReference>
<evidence type="ECO:0000313" key="1">
    <source>
        <dbReference type="EMBL" id="EHP37745.1"/>
    </source>
</evidence>
<accession>H1SI94</accession>
<dbReference type="RefSeq" id="WP_006164465.1">
    <property type="nucleotide sequence ID" value="NZ_AHJE01000193.1"/>
</dbReference>
<comment type="caution">
    <text evidence="1">The sequence shown here is derived from an EMBL/GenBank/DDBJ whole genome shotgun (WGS) entry which is preliminary data.</text>
</comment>
<sequence>MDLDWKQRTQQYVQARRQHPAWQLLAARSSPLVLSCLQTLFERSHDGIVCEEAQQALAALLEQHANSDEFGVDADDSAAAARKELRAWIRRALVIEREGRLYATDALEEALRFVAGLEGRLMTSTASRLSIVQREIESLESSLNPDPRSRARYLQRKIAELESELAAVNAGEVKVLSDAEATEGIREIFNLATSLRGDFRRVEDSYREADRRLRQSIVSERNHRGEVVDKLLNSHDGLLETPEGKVFHGFQQQLGRSAELDAMKHRLRSIIRHPATRSALNSQQQGELRWLIIRLVDESAAVIRARARSERDVKGFLKTGLAAEHHRVGELVNDILQQALAVDWGSVAVRRQAGPLPPVAIAVSGLPLVERLRFKASEDDEQQGLELGSRSMDTTLIDEDFWDAFDSLDRQALMERTLALLEESGQAMGIAELARHLPPTHDLESIALWLSMAREADAPVHRQRERVDVLGRDGIALRFQVPQVELGAEHLRGLDMEI</sequence>
<proteinExistence type="predicted"/>
<dbReference type="PATRIC" id="fig|1127483.3.peg.8154"/>
<evidence type="ECO:0008006" key="3">
    <source>
        <dbReference type="Google" id="ProtNLM"/>
    </source>
</evidence>
<gene>
    <name evidence="1" type="ORF">OR16_41064</name>
</gene>
<reference evidence="1 2" key="1">
    <citation type="journal article" date="2012" name="J. Bacteriol.">
        <title>De Novo Genome Project of Cupriavidus basilensis OR16.</title>
        <authorList>
            <person name="Cserhati M."/>
            <person name="Kriszt B."/>
            <person name="Szoboszlay S."/>
            <person name="Toth A."/>
            <person name="Szabo I."/>
            <person name="Tancsics A."/>
            <person name="Nagy I."/>
            <person name="Horvath B."/>
            <person name="Nagy I."/>
            <person name="Kukolya J."/>
        </authorList>
    </citation>
    <scope>NUCLEOTIDE SEQUENCE [LARGE SCALE GENOMIC DNA]</scope>
    <source>
        <strain evidence="1 2">OR16</strain>
    </source>
</reference>
<dbReference type="EMBL" id="AHJE01000193">
    <property type="protein sequence ID" value="EHP37745.1"/>
    <property type="molecule type" value="Genomic_DNA"/>
</dbReference>
<name>H1SI94_9BURK</name>
<organism evidence="1 2">
    <name type="scientific">Cupriavidus basilensis OR16</name>
    <dbReference type="NCBI Taxonomy" id="1127483"/>
    <lineage>
        <taxon>Bacteria</taxon>
        <taxon>Pseudomonadati</taxon>
        <taxon>Pseudomonadota</taxon>
        <taxon>Betaproteobacteria</taxon>
        <taxon>Burkholderiales</taxon>
        <taxon>Burkholderiaceae</taxon>
        <taxon>Cupriavidus</taxon>
    </lineage>
</organism>
<protein>
    <recommendedName>
        <fullName evidence="3">DUF3375 domain-containing protein</fullName>
    </recommendedName>
</protein>